<evidence type="ECO:0008006" key="4">
    <source>
        <dbReference type="Google" id="ProtNLM"/>
    </source>
</evidence>
<dbReference type="SMART" id="SM00205">
    <property type="entry name" value="THN"/>
    <property type="match status" value="1"/>
</dbReference>
<keyword evidence="3" id="KW-1185">Reference proteome</keyword>
<protein>
    <recommendedName>
        <fullName evidence="4">Thaumatin-like protein 1</fullName>
    </recommendedName>
</protein>
<evidence type="ECO:0000313" key="3">
    <source>
        <dbReference type="Proteomes" id="UP001227230"/>
    </source>
</evidence>
<feature type="chain" id="PRO_5046527101" description="Thaumatin-like protein 1" evidence="1">
    <location>
        <begin position="22"/>
        <end position="242"/>
    </location>
</feature>
<dbReference type="PANTHER" id="PTHR31048">
    <property type="entry name" value="OS03G0233200 PROTEIN"/>
    <property type="match status" value="1"/>
</dbReference>
<name>A0ABY9CEF6_VITVI</name>
<dbReference type="PRINTS" id="PR00347">
    <property type="entry name" value="THAUMATIN"/>
</dbReference>
<sequence>MAPKALFNLLLIFLVITGGSSVQYFYYLNQCPYTVWLAASPGIGDLMPERPPYTLYIFPTPDQWNGSIWARTKCSTDASLHFSCETGDCGSGTIDCQSPPPKYPVTLLNFDIDQSVVSYEVSLNHGYNDVPVRIEPIGGTLEGRSDKCPTVDCIQDLSNVCPSTLVAKNKDGWAVGCFSPCDAFKDPQFCCTGNFSGQACQPNEYSKRFKELCGLAHTYPADKTPEIYRCKDAATYNITFCP</sequence>
<organism evidence="2 3">
    <name type="scientific">Vitis vinifera</name>
    <name type="common">Grape</name>
    <dbReference type="NCBI Taxonomy" id="29760"/>
    <lineage>
        <taxon>Eukaryota</taxon>
        <taxon>Viridiplantae</taxon>
        <taxon>Streptophyta</taxon>
        <taxon>Embryophyta</taxon>
        <taxon>Tracheophyta</taxon>
        <taxon>Spermatophyta</taxon>
        <taxon>Magnoliopsida</taxon>
        <taxon>eudicotyledons</taxon>
        <taxon>Gunneridae</taxon>
        <taxon>Pentapetalae</taxon>
        <taxon>rosids</taxon>
        <taxon>Vitales</taxon>
        <taxon>Vitaceae</taxon>
        <taxon>Viteae</taxon>
        <taxon>Vitis</taxon>
    </lineage>
</organism>
<evidence type="ECO:0000313" key="2">
    <source>
        <dbReference type="EMBL" id="WJZ93747.1"/>
    </source>
</evidence>
<proteinExistence type="predicted"/>
<dbReference type="Proteomes" id="UP001227230">
    <property type="component" value="Chromosome 8"/>
</dbReference>
<reference evidence="2 3" key="1">
    <citation type="journal article" date="2023" name="Hortic Res">
        <title>The complete reference genome for grapevine (Vitis vinifera L.) genetics and breeding.</title>
        <authorList>
            <person name="Shi X."/>
            <person name="Cao S."/>
            <person name="Wang X."/>
            <person name="Huang S."/>
            <person name="Wang Y."/>
            <person name="Liu Z."/>
            <person name="Liu W."/>
            <person name="Leng X."/>
            <person name="Peng Y."/>
            <person name="Wang N."/>
            <person name="Wang Y."/>
            <person name="Ma Z."/>
            <person name="Xu X."/>
            <person name="Zhang F."/>
            <person name="Xue H."/>
            <person name="Zhong H."/>
            <person name="Wang Y."/>
            <person name="Zhang K."/>
            <person name="Velt A."/>
            <person name="Avia K."/>
            <person name="Holtgrawe D."/>
            <person name="Grimplet J."/>
            <person name="Matus J.T."/>
            <person name="Ware D."/>
            <person name="Wu X."/>
            <person name="Wang H."/>
            <person name="Liu C."/>
            <person name="Fang Y."/>
            <person name="Rustenholz C."/>
            <person name="Cheng Z."/>
            <person name="Xiao H."/>
            <person name="Zhou Y."/>
        </authorList>
    </citation>
    <scope>NUCLEOTIDE SEQUENCE [LARGE SCALE GENOMIC DNA]</scope>
    <source>
        <strain evidence="3">cv. Pinot noir / PN40024</strain>
        <tissue evidence="2">Leaf</tissue>
    </source>
</reference>
<dbReference type="InterPro" id="IPR001938">
    <property type="entry name" value="Thaumatin"/>
</dbReference>
<dbReference type="SUPFAM" id="SSF49870">
    <property type="entry name" value="Osmotin, thaumatin-like protein"/>
    <property type="match status" value="1"/>
</dbReference>
<evidence type="ECO:0000256" key="1">
    <source>
        <dbReference type="SAM" id="SignalP"/>
    </source>
</evidence>
<accession>A0ABY9CEF6</accession>
<dbReference type="Gene3D" id="2.60.110.10">
    <property type="entry name" value="Thaumatin"/>
    <property type="match status" value="1"/>
</dbReference>
<dbReference type="PIRSF" id="PIRSF002703">
    <property type="entry name" value="Thaumatin"/>
    <property type="match status" value="1"/>
</dbReference>
<dbReference type="InterPro" id="IPR037176">
    <property type="entry name" value="Osmotin/thaumatin-like_sf"/>
</dbReference>
<keyword evidence="1" id="KW-0732">Signal</keyword>
<gene>
    <name evidence="2" type="ORF">VitviT2T_012664</name>
</gene>
<dbReference type="EMBL" id="CP126655">
    <property type="protein sequence ID" value="WJZ93747.1"/>
    <property type="molecule type" value="Genomic_DNA"/>
</dbReference>
<dbReference type="Pfam" id="PF00314">
    <property type="entry name" value="Thaumatin"/>
    <property type="match status" value="1"/>
</dbReference>
<dbReference type="PROSITE" id="PS51367">
    <property type="entry name" value="THAUMATIN_2"/>
    <property type="match status" value="1"/>
</dbReference>
<feature type="signal peptide" evidence="1">
    <location>
        <begin position="1"/>
        <end position="21"/>
    </location>
</feature>